<dbReference type="EnsemblPlants" id="AVESA.00010b.r2.6CG1122730.1">
    <property type="protein sequence ID" value="AVESA.00010b.r2.6CG1122730.1.CDS.1"/>
    <property type="gene ID" value="AVESA.00010b.r2.6CG1122730"/>
</dbReference>
<dbReference type="Proteomes" id="UP001732700">
    <property type="component" value="Chromosome 6C"/>
</dbReference>
<reference evidence="1" key="2">
    <citation type="submission" date="2025-09" db="UniProtKB">
        <authorList>
            <consortium name="EnsemblPlants"/>
        </authorList>
    </citation>
    <scope>IDENTIFICATION</scope>
</reference>
<evidence type="ECO:0000313" key="1">
    <source>
        <dbReference type="EnsemblPlants" id="AVESA.00010b.r2.6CG1122730.1.CDS.1"/>
    </source>
</evidence>
<keyword evidence="2" id="KW-1185">Reference proteome</keyword>
<sequence length="411" mass="43891">MTNPSSPSSPTRQRRRHNQETNDEDEVDDHGIPPFPARPEEQQEEDADDELSSPPRLEWEFLLAATVPSPALAGASDAIGSVDFDPAGRFLATGGIARKVRIYSVADFFMHPSSASSCSPAACICVPAKLSSVRWRPEGGAVGCGDYDGVVTEYDAERGVAAWERDEHSGRRVWALDYAPHGASMAASGSDDRTAHVWDPRAPSGTSWATARAGGAVLCVEFDPAGGPQLAVGSADRRAAVYDVRALGRGAVASMDGHARAVTYVRWAPARRVVTSAADGTHRLWEWPVTTTTAAQTDVSGPAREVRSYSGHVSGRSFVGMGLWRRAGLVASGSESNHIFVYDLRWAKPVWVHPFGLGDGDAGGGFVSAVAWRQCDADSGGGALVAGRSDGVLKMFTCQRRQTDNQQVRDQ</sequence>
<organism evidence="1 2">
    <name type="scientific">Avena sativa</name>
    <name type="common">Oat</name>
    <dbReference type="NCBI Taxonomy" id="4498"/>
    <lineage>
        <taxon>Eukaryota</taxon>
        <taxon>Viridiplantae</taxon>
        <taxon>Streptophyta</taxon>
        <taxon>Embryophyta</taxon>
        <taxon>Tracheophyta</taxon>
        <taxon>Spermatophyta</taxon>
        <taxon>Magnoliopsida</taxon>
        <taxon>Liliopsida</taxon>
        <taxon>Poales</taxon>
        <taxon>Poaceae</taxon>
        <taxon>BOP clade</taxon>
        <taxon>Pooideae</taxon>
        <taxon>Poodae</taxon>
        <taxon>Poeae</taxon>
        <taxon>Poeae Chloroplast Group 1 (Aveneae type)</taxon>
        <taxon>Aveninae</taxon>
        <taxon>Avena</taxon>
    </lineage>
</organism>
<protein>
    <submittedName>
        <fullName evidence="1">Uncharacterized protein</fullName>
    </submittedName>
</protein>
<name>A0ACD5Z8C5_AVESA</name>
<accession>A0ACD5Z8C5</accession>
<reference evidence="1" key="1">
    <citation type="submission" date="2021-05" db="EMBL/GenBank/DDBJ databases">
        <authorList>
            <person name="Scholz U."/>
            <person name="Mascher M."/>
            <person name="Fiebig A."/>
        </authorList>
    </citation>
    <scope>NUCLEOTIDE SEQUENCE [LARGE SCALE GENOMIC DNA]</scope>
</reference>
<proteinExistence type="predicted"/>
<evidence type="ECO:0000313" key="2">
    <source>
        <dbReference type="Proteomes" id="UP001732700"/>
    </source>
</evidence>